<dbReference type="Proteomes" id="UP000245488">
    <property type="component" value="Chromosome"/>
</dbReference>
<feature type="transmembrane region" description="Helical" evidence="1">
    <location>
        <begin position="200"/>
        <end position="219"/>
    </location>
</feature>
<dbReference type="Pfam" id="PF06182">
    <property type="entry name" value="ABC2_membrane_6"/>
    <property type="match status" value="1"/>
</dbReference>
<feature type="transmembrane region" description="Helical" evidence="1">
    <location>
        <begin position="30"/>
        <end position="52"/>
    </location>
</feature>
<feature type="transmembrane region" description="Helical" evidence="1">
    <location>
        <begin position="157"/>
        <end position="179"/>
    </location>
</feature>
<evidence type="ECO:0000313" key="2">
    <source>
        <dbReference type="EMBL" id="PWT28850.1"/>
    </source>
</evidence>
<keyword evidence="3" id="KW-1185">Reference proteome</keyword>
<sequence>MEGRYMNTIHLYIKSIGMLLKSHLQYPSSFIMQTLAQLVMEGGEMMVVILIVDRFESLKGWSGGNLYFFFGIMSVSFYLTEMFGRGITGDFPSMVRTGRLDTFLVRPRGVLTQVLCGGTDPRRITCIAVGVAALIMGSRLSDIVWTPLKALALAESIAMSCLLILGLFMIEAIFCIFSVKSVELVNAITYGGRSACQYPIDVYPLPLRALFTVIAPFALTMHVPASYILDKPLYGWPMWTAFVTPFSGVLVFGVMTVLFHLGMRHYRSTGS</sequence>
<dbReference type="PANTHER" id="PTHR36833:SF1">
    <property type="entry name" value="INTEGRAL MEMBRANE TRANSPORT PROTEIN"/>
    <property type="match status" value="1"/>
</dbReference>
<dbReference type="AlphaFoldDB" id="A0A317G849"/>
<dbReference type="EMBL" id="NXNG01000001">
    <property type="protein sequence ID" value="PWT28850.1"/>
    <property type="molecule type" value="Genomic_DNA"/>
</dbReference>
<keyword evidence="1" id="KW-0812">Transmembrane</keyword>
<feature type="transmembrane region" description="Helical" evidence="1">
    <location>
        <begin position="239"/>
        <end position="261"/>
    </location>
</feature>
<evidence type="ECO:0000256" key="1">
    <source>
        <dbReference type="SAM" id="Phobius"/>
    </source>
</evidence>
<gene>
    <name evidence="2" type="ORF">CPT75_17900</name>
</gene>
<protein>
    <recommendedName>
        <fullName evidence="4">ABC transporter permease</fullName>
    </recommendedName>
</protein>
<accession>A0A317G849</accession>
<feature type="transmembrane region" description="Helical" evidence="1">
    <location>
        <begin position="64"/>
        <end position="84"/>
    </location>
</feature>
<dbReference type="InterPro" id="IPR010390">
    <property type="entry name" value="ABC-2_transporter-like"/>
</dbReference>
<keyword evidence="1" id="KW-1133">Transmembrane helix</keyword>
<keyword evidence="1" id="KW-0472">Membrane</keyword>
<name>A0A317G849_BUTFI</name>
<evidence type="ECO:0000313" key="3">
    <source>
        <dbReference type="Proteomes" id="UP000245488"/>
    </source>
</evidence>
<reference evidence="2 3" key="1">
    <citation type="submission" date="2017-09" db="EMBL/GenBank/DDBJ databases">
        <title>High-quality draft genome sequence of Butyrivibrio fibrisolvens INBov1, isolated from cow rumen.</title>
        <authorList>
            <person name="Rodriguez Hernaez J."/>
            <person name="Rivarola M."/>
            <person name="Paniego N."/>
            <person name="Cravero S."/>
            <person name="Ceron Cucchi M."/>
            <person name="Martinez M.C."/>
        </authorList>
    </citation>
    <scope>NUCLEOTIDE SEQUENCE [LARGE SCALE GENOMIC DNA]</scope>
    <source>
        <strain evidence="2 3">INBov1</strain>
    </source>
</reference>
<evidence type="ECO:0008006" key="4">
    <source>
        <dbReference type="Google" id="ProtNLM"/>
    </source>
</evidence>
<organism evidence="2 3">
    <name type="scientific">Butyrivibrio fibrisolvens</name>
    <dbReference type="NCBI Taxonomy" id="831"/>
    <lineage>
        <taxon>Bacteria</taxon>
        <taxon>Bacillati</taxon>
        <taxon>Bacillota</taxon>
        <taxon>Clostridia</taxon>
        <taxon>Lachnospirales</taxon>
        <taxon>Lachnospiraceae</taxon>
        <taxon>Butyrivibrio</taxon>
    </lineage>
</organism>
<dbReference type="PANTHER" id="PTHR36833">
    <property type="entry name" value="SLR0610 PROTEIN-RELATED"/>
    <property type="match status" value="1"/>
</dbReference>
<proteinExistence type="predicted"/>
<comment type="caution">
    <text evidence="2">The sequence shown here is derived from an EMBL/GenBank/DDBJ whole genome shotgun (WGS) entry which is preliminary data.</text>
</comment>